<gene>
    <name evidence="1" type="primary">fp9.121</name>
</gene>
<proteinExistence type="predicted"/>
<dbReference type="EMBL" id="MW142017">
    <property type="protein sequence ID" value="QRM13661.1"/>
    <property type="molecule type" value="Genomic_DNA"/>
</dbReference>
<organism evidence="1 3">
    <name type="scientific">Fowlpox virus</name>
    <name type="common">FPV</name>
    <dbReference type="NCBI Taxonomy" id="10261"/>
    <lineage>
        <taxon>Viruses</taxon>
        <taxon>Varidnaviria</taxon>
        <taxon>Bamfordvirae</taxon>
        <taxon>Nucleocytoviricota</taxon>
        <taxon>Pokkesviricetes</taxon>
        <taxon>Chitovirales</taxon>
        <taxon>Poxviridae</taxon>
        <taxon>Chordopoxvirinae</taxon>
        <taxon>Avipoxvirus</taxon>
        <taxon>Avipoxvirus fowlpox</taxon>
    </lineage>
</organism>
<accession>A0A3G2VU09</accession>
<organismHost>
    <name type="scientific">Vertebrata</name>
    <name type="common">vertebrates</name>
    <dbReference type="NCBI Taxonomy" id="7742"/>
</organismHost>
<sequence>MDTTKRMWPLQLCALIAICFTSTTVSAASGDGCCPYGFSPDGTDVPVWNLLNCTKIPDNCEKKGFLFHYKSGGGTCGTGDEDWFSPHSLMNDLCNNGLTAIVKRTMSGDCNCKCTCDMEDK</sequence>
<dbReference type="Proteomes" id="UP000150838">
    <property type="component" value="Segment"/>
</dbReference>
<reference evidence="1 3" key="1">
    <citation type="journal article" date="2004" name="J. Gen. Virol.">
        <title>Comparison of the genome sequence of FP9, an attenuated, tissue culture-adapted European fowlpox virus, with those of virulent American and European viruses.</title>
        <authorList>
            <person name="Skinner M.A."/>
            <person name="Laidlaw S.M."/>
        </authorList>
    </citation>
    <scope>NUCLEOTIDE SEQUENCE [LARGE SCALE GENOMIC DNA]</scope>
    <source>
        <strain evidence="1">HP1-438 Munich</strain>
    </source>
</reference>
<accession>Q70H35</accession>
<protein>
    <submittedName>
        <fullName evidence="2">CC chemokine family protein</fullName>
    </submittedName>
    <submittedName>
        <fullName evidence="1">CC chemokine-like protein</fullName>
    </submittedName>
</protein>
<evidence type="ECO:0000313" key="2">
    <source>
        <dbReference type="EMBL" id="QRM13661.1"/>
    </source>
</evidence>
<reference evidence="2" key="2">
    <citation type="journal article" date="2021" name="Arch. Virol.">
        <title>Characterisation of an Australian fowlpox virus carrying a near-full-length provirus of reticuloendotheliosis virus.</title>
        <authorList>
            <person name="Sarker S."/>
            <person name="Athukorala A."/>
            <person name="Bowden T.R."/>
            <person name="Boyle D.B."/>
        </authorList>
    </citation>
    <scope>NUCLEOTIDE SEQUENCE</scope>
    <source>
        <strain evidence="2">FWPV-S</strain>
    </source>
</reference>
<dbReference type="Proteomes" id="UP000627101">
    <property type="component" value="Segment"/>
</dbReference>
<name>A0A3G2VU09_FOWPV</name>
<evidence type="ECO:0000313" key="3">
    <source>
        <dbReference type="Proteomes" id="UP000150838"/>
    </source>
</evidence>
<evidence type="ECO:0000313" key="1">
    <source>
        <dbReference type="EMBL" id="CAE52662.1"/>
    </source>
</evidence>
<dbReference type="KEGG" id="vg:1486669"/>
<dbReference type="RefSeq" id="NP_039084.1">
    <property type="nucleotide sequence ID" value="NC_002188.1"/>
</dbReference>
<dbReference type="EMBL" id="AJ581527">
    <property type="protein sequence ID" value="CAE52662.1"/>
    <property type="molecule type" value="Genomic_DNA"/>
</dbReference>